<dbReference type="Proteomes" id="UP000237347">
    <property type="component" value="Unassembled WGS sequence"/>
</dbReference>
<dbReference type="EMBL" id="PKMF04000037">
    <property type="protein sequence ID" value="KAK7856361.1"/>
    <property type="molecule type" value="Genomic_DNA"/>
</dbReference>
<organism evidence="1 2">
    <name type="scientific">Quercus suber</name>
    <name type="common">Cork oak</name>
    <dbReference type="NCBI Taxonomy" id="58331"/>
    <lineage>
        <taxon>Eukaryota</taxon>
        <taxon>Viridiplantae</taxon>
        <taxon>Streptophyta</taxon>
        <taxon>Embryophyta</taxon>
        <taxon>Tracheophyta</taxon>
        <taxon>Spermatophyta</taxon>
        <taxon>Magnoliopsida</taxon>
        <taxon>eudicotyledons</taxon>
        <taxon>Gunneridae</taxon>
        <taxon>Pentapetalae</taxon>
        <taxon>rosids</taxon>
        <taxon>fabids</taxon>
        <taxon>Fagales</taxon>
        <taxon>Fagaceae</taxon>
        <taxon>Quercus</taxon>
    </lineage>
</organism>
<gene>
    <name evidence="1" type="primary">ATL65</name>
    <name evidence="1" type="ORF">CFP56_023622</name>
</gene>
<proteinExistence type="predicted"/>
<comment type="caution">
    <text evidence="1">The sequence shown here is derived from an EMBL/GenBank/DDBJ whole genome shotgun (WGS) entry which is preliminary data.</text>
</comment>
<sequence length="195" mass="22792">MRNHNNNNNSNHNNYSEERFNGRDFLLKQSYSFGFKWNLASERMVMEPATTSPWRYRRGNFWSKRPSLFGSITKPRVFSFHYYKGMKSPILPIIGKIRQLRQRCRRTKSMTSPMFMRSSVVIAGAAAFSSSRLRCGDPEALLSPNKFNRSLIHEFVGDIMYPMAATKLDFETICRTPDSFVEHHLKESTCEKFCH</sequence>
<evidence type="ECO:0000313" key="2">
    <source>
        <dbReference type="Proteomes" id="UP000237347"/>
    </source>
</evidence>
<keyword evidence="2" id="KW-1185">Reference proteome</keyword>
<protein>
    <submittedName>
        <fullName evidence="1">Ring-h2 finger protein atl65</fullName>
    </submittedName>
</protein>
<accession>A0AAW0LZK3</accession>
<dbReference type="AlphaFoldDB" id="A0AAW0LZK3"/>
<name>A0AAW0LZK3_QUESU</name>
<evidence type="ECO:0000313" key="1">
    <source>
        <dbReference type="EMBL" id="KAK7856361.1"/>
    </source>
</evidence>
<reference evidence="1 2" key="1">
    <citation type="journal article" date="2018" name="Sci. Data">
        <title>The draft genome sequence of cork oak.</title>
        <authorList>
            <person name="Ramos A.M."/>
            <person name="Usie A."/>
            <person name="Barbosa P."/>
            <person name="Barros P.M."/>
            <person name="Capote T."/>
            <person name="Chaves I."/>
            <person name="Simoes F."/>
            <person name="Abreu I."/>
            <person name="Carrasquinho I."/>
            <person name="Faro C."/>
            <person name="Guimaraes J.B."/>
            <person name="Mendonca D."/>
            <person name="Nobrega F."/>
            <person name="Rodrigues L."/>
            <person name="Saibo N.J.M."/>
            <person name="Varela M.C."/>
            <person name="Egas C."/>
            <person name="Matos J."/>
            <person name="Miguel C.M."/>
            <person name="Oliveira M.M."/>
            <person name="Ricardo C.P."/>
            <person name="Goncalves S."/>
        </authorList>
    </citation>
    <scope>NUCLEOTIDE SEQUENCE [LARGE SCALE GENOMIC DNA]</scope>
    <source>
        <strain evidence="2">cv. HL8</strain>
    </source>
</reference>